<dbReference type="Pfam" id="PF04434">
    <property type="entry name" value="SWIM"/>
    <property type="match status" value="1"/>
</dbReference>
<keyword evidence="3" id="KW-0548">Nucleotidyltransferase</keyword>
<keyword evidence="1" id="KW-0862">Zinc</keyword>
<evidence type="ECO:0000256" key="1">
    <source>
        <dbReference type="PROSITE-ProRule" id="PRU00325"/>
    </source>
</evidence>
<keyword evidence="1" id="KW-0863">Zinc-finger</keyword>
<keyword evidence="3" id="KW-0695">RNA-directed DNA polymerase</keyword>
<gene>
    <name evidence="3" type="ORF">GND98_017590</name>
</gene>
<keyword evidence="3" id="KW-0808">Transferase</keyword>
<keyword evidence="1" id="KW-0479">Metal-binding</keyword>
<feature type="domain" description="SWIM-type" evidence="2">
    <location>
        <begin position="170"/>
        <end position="206"/>
    </location>
</feature>
<dbReference type="Pfam" id="PF13456">
    <property type="entry name" value="RVT_3"/>
    <property type="match status" value="1"/>
</dbReference>
<organism evidence="3 4">
    <name type="scientific">Clostridium butyricum</name>
    <dbReference type="NCBI Taxonomy" id="1492"/>
    <lineage>
        <taxon>Bacteria</taxon>
        <taxon>Bacillati</taxon>
        <taxon>Bacillota</taxon>
        <taxon>Clostridia</taxon>
        <taxon>Eubacteriales</taxon>
        <taxon>Clostridiaceae</taxon>
        <taxon>Clostridium</taxon>
    </lineage>
</organism>
<evidence type="ECO:0000259" key="2">
    <source>
        <dbReference type="PROSITE" id="PS50966"/>
    </source>
</evidence>
<protein>
    <submittedName>
        <fullName evidence="3">Reverse transcriptase-like protein</fullName>
    </submittedName>
</protein>
<sequence length="216" mass="25204">MSEWICNCDASNNQAIGMTIGIQILNTTTSEEFLFSECIGPCGNSNFAEAQAIIKSLTKLAELCKKDDIITICGDNQDVIDKVNKIIIRGMKKTKRKPPEYVLNIIDLMSNFENIELKWIPRNLNHKAHYLSREPFLDKYTEYRAKKINVKYINDNIFLAQSSKDKKIYYTVDLELCTCTCRFFNLQHWWERKKCKHIIAAESFNFHRNNFNVNKS</sequence>
<evidence type="ECO:0000313" key="4">
    <source>
        <dbReference type="Proteomes" id="UP000474042"/>
    </source>
</evidence>
<dbReference type="AlphaFoldDB" id="A0A6L9ESK3"/>
<dbReference type="GO" id="GO:0003964">
    <property type="term" value="F:RNA-directed DNA polymerase activity"/>
    <property type="evidence" value="ECO:0007669"/>
    <property type="project" value="UniProtKB-KW"/>
</dbReference>
<dbReference type="EMBL" id="WOFV02000086">
    <property type="protein sequence ID" value="NAS19616.1"/>
    <property type="molecule type" value="Genomic_DNA"/>
</dbReference>
<dbReference type="InterPro" id="IPR002156">
    <property type="entry name" value="RNaseH_domain"/>
</dbReference>
<dbReference type="InterPro" id="IPR036397">
    <property type="entry name" value="RNaseH_sf"/>
</dbReference>
<evidence type="ECO:0000313" key="3">
    <source>
        <dbReference type="EMBL" id="NAS19616.1"/>
    </source>
</evidence>
<dbReference type="GO" id="GO:0004523">
    <property type="term" value="F:RNA-DNA hybrid ribonuclease activity"/>
    <property type="evidence" value="ECO:0007669"/>
    <property type="project" value="InterPro"/>
</dbReference>
<dbReference type="InterPro" id="IPR012337">
    <property type="entry name" value="RNaseH-like_sf"/>
</dbReference>
<dbReference type="Proteomes" id="UP000474042">
    <property type="component" value="Unassembled WGS sequence"/>
</dbReference>
<dbReference type="GO" id="GO:0008270">
    <property type="term" value="F:zinc ion binding"/>
    <property type="evidence" value="ECO:0007669"/>
    <property type="project" value="UniProtKB-KW"/>
</dbReference>
<accession>A0A6L9ESK3</accession>
<dbReference type="PROSITE" id="PS50966">
    <property type="entry name" value="ZF_SWIM"/>
    <property type="match status" value="1"/>
</dbReference>
<name>A0A6L9ESK3_CLOBU</name>
<reference evidence="3 4" key="1">
    <citation type="submission" date="2020-01" db="EMBL/GenBank/DDBJ databases">
        <title>Genome sequence of a 1,3-propanediol producer, Clostridium butyricum S3.</title>
        <authorList>
            <person name="Zhou J."/>
        </authorList>
    </citation>
    <scope>NUCLEOTIDE SEQUENCE [LARGE SCALE GENOMIC DNA]</scope>
    <source>
        <strain evidence="3 4">S3</strain>
    </source>
</reference>
<proteinExistence type="predicted"/>
<dbReference type="SUPFAM" id="SSF53098">
    <property type="entry name" value="Ribonuclease H-like"/>
    <property type="match status" value="1"/>
</dbReference>
<dbReference type="Gene3D" id="3.30.420.10">
    <property type="entry name" value="Ribonuclease H-like superfamily/Ribonuclease H"/>
    <property type="match status" value="1"/>
</dbReference>
<dbReference type="InterPro" id="IPR007527">
    <property type="entry name" value="Znf_SWIM"/>
</dbReference>
<comment type="caution">
    <text evidence="3">The sequence shown here is derived from an EMBL/GenBank/DDBJ whole genome shotgun (WGS) entry which is preliminary data.</text>
</comment>
<dbReference type="GO" id="GO:0003676">
    <property type="term" value="F:nucleic acid binding"/>
    <property type="evidence" value="ECO:0007669"/>
    <property type="project" value="InterPro"/>
</dbReference>